<evidence type="ECO:0000313" key="7">
    <source>
        <dbReference type="EMBL" id="CAH1200531.1"/>
    </source>
</evidence>
<evidence type="ECO:0000256" key="3">
    <source>
        <dbReference type="ARBA" id="ARBA00023082"/>
    </source>
</evidence>
<evidence type="ECO:0000313" key="8">
    <source>
        <dbReference type="Proteomes" id="UP000838686"/>
    </source>
</evidence>
<keyword evidence="3" id="KW-0731">Sigma factor</keyword>
<dbReference type="InterPro" id="IPR013249">
    <property type="entry name" value="RNA_pol_sigma70_r4_t2"/>
</dbReference>
<feature type="domain" description="RNA polymerase sigma-70 region 2" evidence="5">
    <location>
        <begin position="20"/>
        <end position="84"/>
    </location>
</feature>
<dbReference type="Pfam" id="PF04542">
    <property type="entry name" value="Sigma70_r2"/>
    <property type="match status" value="1"/>
</dbReference>
<evidence type="ECO:0000256" key="4">
    <source>
        <dbReference type="ARBA" id="ARBA00023163"/>
    </source>
</evidence>
<dbReference type="EMBL" id="CAKMMF010000006">
    <property type="protein sequence ID" value="CAH1200531.1"/>
    <property type="molecule type" value="Genomic_DNA"/>
</dbReference>
<comment type="caution">
    <text evidence="7">The sequence shown here is derived from an EMBL/GenBank/DDBJ whole genome shotgun (WGS) entry which is preliminary data.</text>
</comment>
<accession>A0ABM9C0U9</accession>
<evidence type="ECO:0000259" key="6">
    <source>
        <dbReference type="Pfam" id="PF08281"/>
    </source>
</evidence>
<dbReference type="InterPro" id="IPR007627">
    <property type="entry name" value="RNA_pol_sigma70_r2"/>
</dbReference>
<dbReference type="NCBIfam" id="TIGR02937">
    <property type="entry name" value="sigma70-ECF"/>
    <property type="match status" value="1"/>
</dbReference>
<protein>
    <submittedName>
        <fullName evidence="7">ECF RNA polymerase sigma factor SigW</fullName>
    </submittedName>
</protein>
<dbReference type="Pfam" id="PF08281">
    <property type="entry name" value="Sigma70_r4_2"/>
    <property type="match status" value="1"/>
</dbReference>
<dbReference type="InterPro" id="IPR036388">
    <property type="entry name" value="WH-like_DNA-bd_sf"/>
</dbReference>
<dbReference type="Gene3D" id="1.10.10.10">
    <property type="entry name" value="Winged helix-like DNA-binding domain superfamily/Winged helix DNA-binding domain"/>
    <property type="match status" value="1"/>
</dbReference>
<dbReference type="InterPro" id="IPR013324">
    <property type="entry name" value="RNA_pol_sigma_r3/r4-like"/>
</dbReference>
<reference evidence="7" key="1">
    <citation type="submission" date="2022-01" db="EMBL/GenBank/DDBJ databases">
        <authorList>
            <person name="Criscuolo A."/>
        </authorList>
    </citation>
    <scope>NUCLEOTIDE SEQUENCE</scope>
    <source>
        <strain evidence="7">CIP111893</strain>
    </source>
</reference>
<dbReference type="SUPFAM" id="SSF88946">
    <property type="entry name" value="Sigma2 domain of RNA polymerase sigma factors"/>
    <property type="match status" value="1"/>
</dbReference>
<dbReference type="PANTHER" id="PTHR43133">
    <property type="entry name" value="RNA POLYMERASE ECF-TYPE SIGMA FACTO"/>
    <property type="match status" value="1"/>
</dbReference>
<gene>
    <name evidence="7" type="primary">sigW_2</name>
    <name evidence="7" type="ORF">PAECIP111893_01419</name>
</gene>
<proteinExistence type="inferred from homology"/>
<dbReference type="Gene3D" id="1.10.1740.10">
    <property type="match status" value="1"/>
</dbReference>
<organism evidence="7 8">
    <name type="scientific">Paenibacillus plantiphilus</name>
    <dbReference type="NCBI Taxonomy" id="2905650"/>
    <lineage>
        <taxon>Bacteria</taxon>
        <taxon>Bacillati</taxon>
        <taxon>Bacillota</taxon>
        <taxon>Bacilli</taxon>
        <taxon>Bacillales</taxon>
        <taxon>Paenibacillaceae</taxon>
        <taxon>Paenibacillus</taxon>
    </lineage>
</organism>
<evidence type="ECO:0000256" key="1">
    <source>
        <dbReference type="ARBA" id="ARBA00010641"/>
    </source>
</evidence>
<comment type="similarity">
    <text evidence="1">Belongs to the sigma-70 factor family. ECF subfamily.</text>
</comment>
<dbReference type="InterPro" id="IPR013325">
    <property type="entry name" value="RNA_pol_sigma_r2"/>
</dbReference>
<dbReference type="RefSeq" id="WP_236339771.1">
    <property type="nucleotide sequence ID" value="NZ_CAKMMF010000006.1"/>
</dbReference>
<keyword evidence="2" id="KW-0805">Transcription regulation</keyword>
<dbReference type="CDD" id="cd06171">
    <property type="entry name" value="Sigma70_r4"/>
    <property type="match status" value="1"/>
</dbReference>
<dbReference type="InterPro" id="IPR039425">
    <property type="entry name" value="RNA_pol_sigma-70-like"/>
</dbReference>
<feature type="domain" description="RNA polymerase sigma factor 70 region 4 type 2" evidence="6">
    <location>
        <begin position="118"/>
        <end position="167"/>
    </location>
</feature>
<dbReference type="PANTHER" id="PTHR43133:SF46">
    <property type="entry name" value="RNA POLYMERASE SIGMA-70 FACTOR ECF SUBFAMILY"/>
    <property type="match status" value="1"/>
</dbReference>
<dbReference type="InterPro" id="IPR014284">
    <property type="entry name" value="RNA_pol_sigma-70_dom"/>
</dbReference>
<evidence type="ECO:0000256" key="2">
    <source>
        <dbReference type="ARBA" id="ARBA00023015"/>
    </source>
</evidence>
<name>A0ABM9C0U9_9BACL</name>
<keyword evidence="8" id="KW-1185">Reference proteome</keyword>
<sequence>MESEYLKYAECVSSTELHMLMNEYGNEVWRYAYAITKNHEQAKDIAQEVFIKAYYNIHTFRGQSSLKTWLFTITRNLAINEMRSSYFRKIFLFENVKYREAAQSAEIAYMEQQTASDIWAIIMQLSRKLREVLVLDLEHELSMQEMAQLLNISAGTVKSRLYRARKEVERKWREQEQ</sequence>
<dbReference type="Proteomes" id="UP000838686">
    <property type="component" value="Unassembled WGS sequence"/>
</dbReference>
<dbReference type="SUPFAM" id="SSF88659">
    <property type="entry name" value="Sigma3 and sigma4 domains of RNA polymerase sigma factors"/>
    <property type="match status" value="1"/>
</dbReference>
<keyword evidence="4" id="KW-0804">Transcription</keyword>
<evidence type="ECO:0000259" key="5">
    <source>
        <dbReference type="Pfam" id="PF04542"/>
    </source>
</evidence>